<name>A0ACB9C6V3_ARCLA</name>
<keyword evidence="2" id="KW-1185">Reference proteome</keyword>
<evidence type="ECO:0000313" key="1">
    <source>
        <dbReference type="EMBL" id="KAI3729958.1"/>
    </source>
</evidence>
<organism evidence="1 2">
    <name type="scientific">Arctium lappa</name>
    <name type="common">Greater burdock</name>
    <name type="synonym">Lappa major</name>
    <dbReference type="NCBI Taxonomy" id="4217"/>
    <lineage>
        <taxon>Eukaryota</taxon>
        <taxon>Viridiplantae</taxon>
        <taxon>Streptophyta</taxon>
        <taxon>Embryophyta</taxon>
        <taxon>Tracheophyta</taxon>
        <taxon>Spermatophyta</taxon>
        <taxon>Magnoliopsida</taxon>
        <taxon>eudicotyledons</taxon>
        <taxon>Gunneridae</taxon>
        <taxon>Pentapetalae</taxon>
        <taxon>asterids</taxon>
        <taxon>campanulids</taxon>
        <taxon>Asterales</taxon>
        <taxon>Asteraceae</taxon>
        <taxon>Carduoideae</taxon>
        <taxon>Cardueae</taxon>
        <taxon>Arctiinae</taxon>
        <taxon>Arctium</taxon>
    </lineage>
</organism>
<reference evidence="2" key="1">
    <citation type="journal article" date="2022" name="Mol. Ecol. Resour.">
        <title>The genomes of chicory, endive, great burdock and yacon provide insights into Asteraceae palaeo-polyploidization history and plant inulin production.</title>
        <authorList>
            <person name="Fan W."/>
            <person name="Wang S."/>
            <person name="Wang H."/>
            <person name="Wang A."/>
            <person name="Jiang F."/>
            <person name="Liu H."/>
            <person name="Zhao H."/>
            <person name="Xu D."/>
            <person name="Zhang Y."/>
        </authorList>
    </citation>
    <scope>NUCLEOTIDE SEQUENCE [LARGE SCALE GENOMIC DNA]</scope>
    <source>
        <strain evidence="2">cv. Niubang</strain>
    </source>
</reference>
<evidence type="ECO:0000313" key="2">
    <source>
        <dbReference type="Proteomes" id="UP001055879"/>
    </source>
</evidence>
<protein>
    <submittedName>
        <fullName evidence="1">Uncharacterized protein</fullName>
    </submittedName>
</protein>
<accession>A0ACB9C6V3</accession>
<sequence>MARSFRMNKLFQPFTITFELPTGLNRGMGKRENEELGRLEPLKGARHATRSARRLRLPDPMPPQCEEVKFNRWFSVDLKHPKTK</sequence>
<dbReference type="Proteomes" id="UP001055879">
    <property type="component" value="Linkage Group LG05"/>
</dbReference>
<gene>
    <name evidence="1" type="ORF">L6452_18631</name>
</gene>
<comment type="caution">
    <text evidence="1">The sequence shown here is derived from an EMBL/GenBank/DDBJ whole genome shotgun (WGS) entry which is preliminary data.</text>
</comment>
<dbReference type="EMBL" id="CM042051">
    <property type="protein sequence ID" value="KAI3729958.1"/>
    <property type="molecule type" value="Genomic_DNA"/>
</dbReference>
<proteinExistence type="predicted"/>
<reference evidence="1 2" key="2">
    <citation type="journal article" date="2022" name="Mol. Ecol. Resour.">
        <title>The genomes of chicory, endive, great burdock and yacon provide insights into Asteraceae paleo-polyploidization history and plant inulin production.</title>
        <authorList>
            <person name="Fan W."/>
            <person name="Wang S."/>
            <person name="Wang H."/>
            <person name="Wang A."/>
            <person name="Jiang F."/>
            <person name="Liu H."/>
            <person name="Zhao H."/>
            <person name="Xu D."/>
            <person name="Zhang Y."/>
        </authorList>
    </citation>
    <scope>NUCLEOTIDE SEQUENCE [LARGE SCALE GENOMIC DNA]</scope>
    <source>
        <strain evidence="2">cv. Niubang</strain>
    </source>
</reference>